<dbReference type="STRING" id="578459.A0A0P9EJG8"/>
<sequence length="72" mass="7292">DEHASLAAFSPLVSRSALPALATQCLVAAFVLTFYFSTLRNSLAKELGVAAGASIAGGFGIVFAFCLVGANV</sequence>
<dbReference type="EMBL" id="KQ474082">
    <property type="protein sequence ID" value="KPV73738.1"/>
    <property type="molecule type" value="Genomic_DNA"/>
</dbReference>
<evidence type="ECO:0000256" key="1">
    <source>
        <dbReference type="ARBA" id="ARBA00004141"/>
    </source>
</evidence>
<name>A0A0P9EJG8_RHOGW</name>
<accession>A0A0P9EJG8</accession>
<evidence type="ECO:0000256" key="5">
    <source>
        <dbReference type="ARBA" id="ARBA00023136"/>
    </source>
</evidence>
<comment type="function">
    <text evidence="6">Subunit of the oligosaccharyl transferase (OST) complex that catalyzes the initial transfer of a defined glycan (Glc(3)Man(9)GlcNAc(2) in eukaryotes) from the lipid carrier dolichol-pyrophosphate to an asparagine residue within an Asn-X-Ser/Thr consensus motif in nascent polypeptide chains, the first step in protein N-glycosylation. N-glycosylation occurs cotranslationally and the complex associates with the Sec61 complex at the channel-forming translocon complex that mediates protein translocation across the endoplasmic reticulum (ER). All subunits are required for a maximal enzyme activity.</text>
</comment>
<dbReference type="InterPro" id="IPR007915">
    <property type="entry name" value="TMEM258/Ost5"/>
</dbReference>
<dbReference type="OrthoDB" id="2503643at2759"/>
<evidence type="ECO:0000256" key="3">
    <source>
        <dbReference type="ARBA" id="ARBA00022692"/>
    </source>
</evidence>
<dbReference type="GO" id="GO:0008250">
    <property type="term" value="C:oligosaccharyltransferase complex"/>
    <property type="evidence" value="ECO:0007669"/>
    <property type="project" value="UniProtKB-UniRule"/>
</dbReference>
<dbReference type="GO" id="GO:0006487">
    <property type="term" value="P:protein N-linked glycosylation"/>
    <property type="evidence" value="ECO:0007669"/>
    <property type="project" value="UniProtKB-UniRule"/>
</dbReference>
<keyword evidence="8" id="KW-1185">Reference proteome</keyword>
<evidence type="ECO:0000256" key="2">
    <source>
        <dbReference type="ARBA" id="ARBA00009825"/>
    </source>
</evidence>
<comment type="subcellular location">
    <subcellularLocation>
        <location evidence="1 6">Membrane</location>
        <topology evidence="1 6">Multi-pass membrane protein</topology>
    </subcellularLocation>
</comment>
<dbReference type="Pfam" id="PF05251">
    <property type="entry name" value="Ost5"/>
    <property type="match status" value="1"/>
</dbReference>
<dbReference type="Proteomes" id="UP000053890">
    <property type="component" value="Unassembled WGS sequence"/>
</dbReference>
<dbReference type="OMA" id="NITRPHE"/>
<evidence type="ECO:0000313" key="7">
    <source>
        <dbReference type="EMBL" id="KPV73738.1"/>
    </source>
</evidence>
<dbReference type="RefSeq" id="XP_018269787.1">
    <property type="nucleotide sequence ID" value="XM_018414650.1"/>
</dbReference>
<protein>
    <recommendedName>
        <fullName evidence="6">Dolichyl-diphosphooligosaccharide-protein glycosyltransferase subunit OST5</fullName>
    </recommendedName>
</protein>
<organism evidence="7 8">
    <name type="scientific">Rhodotorula graminis (strain WP1)</name>
    <dbReference type="NCBI Taxonomy" id="578459"/>
    <lineage>
        <taxon>Eukaryota</taxon>
        <taxon>Fungi</taxon>
        <taxon>Dikarya</taxon>
        <taxon>Basidiomycota</taxon>
        <taxon>Pucciniomycotina</taxon>
        <taxon>Microbotryomycetes</taxon>
        <taxon>Sporidiobolales</taxon>
        <taxon>Sporidiobolaceae</taxon>
        <taxon>Rhodotorula</taxon>
    </lineage>
</organism>
<feature type="non-terminal residue" evidence="7">
    <location>
        <position position="1"/>
    </location>
</feature>
<feature type="transmembrane region" description="Helical" evidence="6">
    <location>
        <begin position="16"/>
        <end position="36"/>
    </location>
</feature>
<feature type="transmembrane region" description="Helical" evidence="6">
    <location>
        <begin position="48"/>
        <end position="70"/>
    </location>
</feature>
<dbReference type="GeneID" id="28975098"/>
<evidence type="ECO:0000313" key="8">
    <source>
        <dbReference type="Proteomes" id="UP000053890"/>
    </source>
</evidence>
<keyword evidence="4 6" id="KW-1133">Transmembrane helix</keyword>
<keyword evidence="5 6" id="KW-0472">Membrane</keyword>
<dbReference type="AlphaFoldDB" id="A0A0P9EJG8"/>
<comment type="subunit">
    <text evidence="6">Component of the oligosaccharyltransferase (OST) complex.</text>
</comment>
<evidence type="ECO:0000256" key="6">
    <source>
        <dbReference type="RuleBase" id="RU367008"/>
    </source>
</evidence>
<evidence type="ECO:0000256" key="4">
    <source>
        <dbReference type="ARBA" id="ARBA00022989"/>
    </source>
</evidence>
<comment type="similarity">
    <text evidence="2 6">Belongs to the OST5 family.</text>
</comment>
<reference evidence="7 8" key="1">
    <citation type="journal article" date="2015" name="Front. Microbiol.">
        <title>Genome sequence of the plant growth promoting endophytic yeast Rhodotorula graminis WP1.</title>
        <authorList>
            <person name="Firrincieli A."/>
            <person name="Otillar R."/>
            <person name="Salamov A."/>
            <person name="Schmutz J."/>
            <person name="Khan Z."/>
            <person name="Redman R.S."/>
            <person name="Fleck N.D."/>
            <person name="Lindquist E."/>
            <person name="Grigoriev I.V."/>
            <person name="Doty S.L."/>
        </authorList>
    </citation>
    <scope>NUCLEOTIDE SEQUENCE [LARGE SCALE GENOMIC DNA]</scope>
    <source>
        <strain evidence="7 8">WP1</strain>
    </source>
</reference>
<proteinExistence type="inferred from homology"/>
<keyword evidence="3 6" id="KW-0812">Transmembrane</keyword>
<gene>
    <name evidence="7" type="ORF">RHOBADRAFT_45694</name>
</gene>